<dbReference type="GO" id="GO:0043139">
    <property type="term" value="F:5'-3' DNA helicase activity"/>
    <property type="evidence" value="ECO:0007669"/>
    <property type="project" value="UniProtKB-EC"/>
</dbReference>
<comment type="caution">
    <text evidence="10">The sequence shown here is derived from an EMBL/GenBank/DDBJ whole genome shotgun (WGS) entry which is preliminary data.</text>
</comment>
<evidence type="ECO:0000259" key="9">
    <source>
        <dbReference type="Pfam" id="PF21530"/>
    </source>
</evidence>
<feature type="domain" description="Replication factor A C-terminal" evidence="8">
    <location>
        <begin position="280"/>
        <end position="400"/>
    </location>
</feature>
<evidence type="ECO:0000256" key="3">
    <source>
        <dbReference type="ARBA" id="ARBA00022771"/>
    </source>
</evidence>
<dbReference type="InterPro" id="IPR012340">
    <property type="entry name" value="NA-bd_OB-fold"/>
</dbReference>
<keyword evidence="5" id="KW-0238">DNA-binding</keyword>
<dbReference type="PANTHER" id="PTHR10492:SF74">
    <property type="entry name" value="ATP-DEPENDENT DNA HELICASE"/>
    <property type="match status" value="1"/>
</dbReference>
<accession>A0A444X6L9</accession>
<dbReference type="Gene3D" id="2.40.50.140">
    <property type="entry name" value="Nucleic acid-binding proteins"/>
    <property type="match status" value="3"/>
</dbReference>
<keyword evidence="6" id="KW-0067">ATP-binding</keyword>
<keyword evidence="6" id="KW-0233">DNA recombination</keyword>
<dbReference type="InterPro" id="IPR013955">
    <property type="entry name" value="Rep_factor-A_C"/>
</dbReference>
<name>A0A444X6L9_ARAHY</name>
<evidence type="ECO:0000313" key="11">
    <source>
        <dbReference type="Proteomes" id="UP000289738"/>
    </source>
</evidence>
<dbReference type="EC" id="5.6.2.3" evidence="6"/>
<evidence type="ECO:0000256" key="5">
    <source>
        <dbReference type="ARBA" id="ARBA00023125"/>
    </source>
</evidence>
<keyword evidence="6" id="KW-0347">Helicase</keyword>
<feature type="domain" description="DNA helicase Pif1-like 2B" evidence="9">
    <location>
        <begin position="819"/>
        <end position="852"/>
    </location>
</feature>
<dbReference type="Proteomes" id="UP000289738">
    <property type="component" value="Chromosome B10"/>
</dbReference>
<dbReference type="PANTHER" id="PTHR10492">
    <property type="match status" value="1"/>
</dbReference>
<keyword evidence="6" id="KW-0378">Hydrolase</keyword>
<reference evidence="10 11" key="1">
    <citation type="submission" date="2019-01" db="EMBL/GenBank/DDBJ databases">
        <title>Sequencing of cultivated peanut Arachis hypogaea provides insights into genome evolution and oil improvement.</title>
        <authorList>
            <person name="Chen X."/>
        </authorList>
    </citation>
    <scope>NUCLEOTIDE SEQUENCE [LARGE SCALE GENOMIC DNA]</scope>
    <source>
        <strain evidence="11">cv. Fuhuasheng</strain>
        <tissue evidence="10">Leaves</tissue>
    </source>
</reference>
<evidence type="ECO:0000259" key="8">
    <source>
        <dbReference type="Pfam" id="PF08646"/>
    </source>
</evidence>
<comment type="catalytic activity">
    <reaction evidence="6">
        <text>ATP + H2O = ADP + phosphate + H(+)</text>
        <dbReference type="Rhea" id="RHEA:13065"/>
        <dbReference type="ChEBI" id="CHEBI:15377"/>
        <dbReference type="ChEBI" id="CHEBI:15378"/>
        <dbReference type="ChEBI" id="CHEBI:30616"/>
        <dbReference type="ChEBI" id="CHEBI:43474"/>
        <dbReference type="ChEBI" id="CHEBI:456216"/>
        <dbReference type="EC" id="5.6.2.3"/>
    </reaction>
</comment>
<dbReference type="EMBL" id="SDMP01000020">
    <property type="protein sequence ID" value="RYQ85311.1"/>
    <property type="molecule type" value="Genomic_DNA"/>
</dbReference>
<dbReference type="GO" id="GO:0006281">
    <property type="term" value="P:DNA repair"/>
    <property type="evidence" value="ECO:0007669"/>
    <property type="project" value="UniProtKB-KW"/>
</dbReference>
<dbReference type="InterPro" id="IPR027417">
    <property type="entry name" value="P-loop_NTPase"/>
</dbReference>
<dbReference type="InterPro" id="IPR047192">
    <property type="entry name" value="Euk_RPA1_DBD_C"/>
</dbReference>
<keyword evidence="6" id="KW-0227">DNA damage</keyword>
<dbReference type="Gene3D" id="3.40.50.300">
    <property type="entry name" value="P-loop containing nucleotide triphosphate hydrolases"/>
    <property type="match status" value="1"/>
</dbReference>
<evidence type="ECO:0000256" key="6">
    <source>
        <dbReference type="RuleBase" id="RU363044"/>
    </source>
</evidence>
<dbReference type="SUPFAM" id="SSF52540">
    <property type="entry name" value="P-loop containing nucleoside triphosphate hydrolases"/>
    <property type="match status" value="1"/>
</dbReference>
<dbReference type="STRING" id="3818.A0A444X6L9"/>
<keyword evidence="6" id="KW-0234">DNA repair</keyword>
<dbReference type="GO" id="GO:0006310">
    <property type="term" value="P:DNA recombination"/>
    <property type="evidence" value="ECO:0007669"/>
    <property type="project" value="UniProtKB-KW"/>
</dbReference>
<evidence type="ECO:0000259" key="7">
    <source>
        <dbReference type="Pfam" id="PF05970"/>
    </source>
</evidence>
<keyword evidence="3" id="KW-0863">Zinc-finger</keyword>
<dbReference type="Pfam" id="PF21530">
    <property type="entry name" value="Pif1_2B_dom"/>
    <property type="match status" value="1"/>
</dbReference>
<dbReference type="Pfam" id="PF05970">
    <property type="entry name" value="PIF1"/>
    <property type="match status" value="1"/>
</dbReference>
<dbReference type="GO" id="GO:0008270">
    <property type="term" value="F:zinc ion binding"/>
    <property type="evidence" value="ECO:0007669"/>
    <property type="project" value="UniProtKB-KW"/>
</dbReference>
<proteinExistence type="inferred from homology"/>
<dbReference type="GO" id="GO:0000723">
    <property type="term" value="P:telomere maintenance"/>
    <property type="evidence" value="ECO:0007669"/>
    <property type="project" value="InterPro"/>
</dbReference>
<dbReference type="GO" id="GO:0005524">
    <property type="term" value="F:ATP binding"/>
    <property type="evidence" value="ECO:0007669"/>
    <property type="project" value="UniProtKB-KW"/>
</dbReference>
<dbReference type="AlphaFoldDB" id="A0A444X6L9"/>
<keyword evidence="6" id="KW-0547">Nucleotide-binding</keyword>
<dbReference type="Pfam" id="PF08646">
    <property type="entry name" value="Rep_fac-A_C"/>
    <property type="match status" value="1"/>
</dbReference>
<comment type="similarity">
    <text evidence="6">Belongs to the helicase family.</text>
</comment>
<dbReference type="GO" id="GO:0016887">
    <property type="term" value="F:ATP hydrolysis activity"/>
    <property type="evidence" value="ECO:0007669"/>
    <property type="project" value="RHEA"/>
</dbReference>
<gene>
    <name evidence="10" type="ORF">Ahy_B10g104837</name>
</gene>
<comment type="similarity">
    <text evidence="1">Belongs to the replication factor A protein 1 family.</text>
</comment>
<keyword evidence="11" id="KW-1185">Reference proteome</keyword>
<dbReference type="InterPro" id="IPR049163">
    <property type="entry name" value="Pif1-like_2B_dom"/>
</dbReference>
<comment type="cofactor">
    <cofactor evidence="6">
        <name>Mg(2+)</name>
        <dbReference type="ChEBI" id="CHEBI:18420"/>
    </cofactor>
</comment>
<feature type="domain" description="DNA helicase Pif1-like DEAD-box helicase" evidence="7">
    <location>
        <begin position="599"/>
        <end position="706"/>
    </location>
</feature>
<evidence type="ECO:0000256" key="4">
    <source>
        <dbReference type="ARBA" id="ARBA00022833"/>
    </source>
</evidence>
<dbReference type="InterPro" id="IPR010285">
    <property type="entry name" value="DNA_helicase_pif1-like_DEAD"/>
</dbReference>
<dbReference type="GO" id="GO:0003677">
    <property type="term" value="F:DNA binding"/>
    <property type="evidence" value="ECO:0007669"/>
    <property type="project" value="UniProtKB-KW"/>
</dbReference>
<protein>
    <recommendedName>
        <fullName evidence="6">ATP-dependent DNA helicase</fullName>
        <ecNumber evidence="6">5.6.2.3</ecNumber>
    </recommendedName>
</protein>
<keyword evidence="4" id="KW-0862">Zinc</keyword>
<evidence type="ECO:0000256" key="1">
    <source>
        <dbReference type="ARBA" id="ARBA00005690"/>
    </source>
</evidence>
<keyword evidence="2" id="KW-0479">Metal-binding</keyword>
<evidence type="ECO:0000256" key="2">
    <source>
        <dbReference type="ARBA" id="ARBA00022723"/>
    </source>
</evidence>
<organism evidence="10 11">
    <name type="scientific">Arachis hypogaea</name>
    <name type="common">Peanut</name>
    <dbReference type="NCBI Taxonomy" id="3818"/>
    <lineage>
        <taxon>Eukaryota</taxon>
        <taxon>Viridiplantae</taxon>
        <taxon>Streptophyta</taxon>
        <taxon>Embryophyta</taxon>
        <taxon>Tracheophyta</taxon>
        <taxon>Spermatophyta</taxon>
        <taxon>Magnoliopsida</taxon>
        <taxon>eudicotyledons</taxon>
        <taxon>Gunneridae</taxon>
        <taxon>Pentapetalae</taxon>
        <taxon>rosids</taxon>
        <taxon>fabids</taxon>
        <taxon>Fabales</taxon>
        <taxon>Fabaceae</taxon>
        <taxon>Papilionoideae</taxon>
        <taxon>50 kb inversion clade</taxon>
        <taxon>dalbergioids sensu lato</taxon>
        <taxon>Dalbergieae</taxon>
        <taxon>Pterocarpus clade</taxon>
        <taxon>Arachis</taxon>
    </lineage>
</organism>
<sequence length="852" mass="97322">MPLWHLIRSCWAVSKVQYCNLKNYHLSLNLQSCITDTFRLKHISPSKRQLCHRVEGFNLTRLVIIDALINTLGDYPQRSRKKTFKYNSIPCDKIHRSIKNYLAKMFENDLIEGKFYVFSNFLIEESSGIYLPTTHVCRITFNKESCIVNTIDDRNIPDNHFNFLDHADILRQTNEKANLFDVIGLLTEKGELMSWSKAGKSGHYIVVDLHDLQSNVITLCVMHAKMGVSNTTYNSVLMINVDLEEVKKFRQRIMAIETGTPTRKTVCVTIGVVKDFSPGKSWWYKSCNVCPLAMREEGDGYKYSRCKAESQNFTPRYSLNLKVGDEESYASFIVYETIGSECLNISAAELRTKYIMRGGNRIDFPEELSKFKNKMFLFKVSVKLENINSFQLVSITVVKLCHNEAIINSFKQKYSIEQDAFFSINSNLITLPADYSDKNKDDREFIDAISEAGTWHSATFLRRHFVVLLISNNMSRPDFVWQKTWNFLSHDVLYEQRRLLQMKDLMMSEVQIKDIALAKIEDLLQSNGKSLKEYCGMSYPSENLVSSLEDRIIMEELNFDVNAVASELGGYLEKLTDEHKFAYDQIIGVWVDFSSYTVKVVEEKHSYGQLYHAQLGLKEDEAPMISKYCYKALDKCLRDILRCSDSYNAHLPFGGKVVVLGGDFRQILPMIPRGSRQDIIQSSINSSYLWHNCKVLKLTKNMRLSLQWLLKIGDGLAGDTTDGESIVHIPSDILVKNTETSLDDLIDFVYLDMLSNLSVENYFKDRAILAPTLDCVIDVNNKMTAGLPGQERDYLSSDSVCAEEENMEFLLDAFSPANLNGINCSGLPPHKLVVKVGAPIMLLRNIDQTNGL</sequence>
<evidence type="ECO:0000313" key="10">
    <source>
        <dbReference type="EMBL" id="RYQ85311.1"/>
    </source>
</evidence>
<dbReference type="CDD" id="cd04476">
    <property type="entry name" value="RPA1_DBD_C"/>
    <property type="match status" value="1"/>
</dbReference>
<dbReference type="SUPFAM" id="SSF50249">
    <property type="entry name" value="Nucleic acid-binding proteins"/>
    <property type="match status" value="2"/>
</dbReference>